<evidence type="ECO:0000256" key="1">
    <source>
        <dbReference type="ARBA" id="ARBA00004496"/>
    </source>
</evidence>
<evidence type="ECO:0000256" key="3">
    <source>
        <dbReference type="ARBA" id="ARBA00022490"/>
    </source>
</evidence>
<proteinExistence type="inferred from homology"/>
<evidence type="ECO:0000313" key="7">
    <source>
        <dbReference type="Proteomes" id="UP001604336"/>
    </source>
</evidence>
<dbReference type="EMBL" id="JBFOLK010000003">
    <property type="protein sequence ID" value="KAL2525127.1"/>
    <property type="molecule type" value="Genomic_DNA"/>
</dbReference>
<feature type="region of interest" description="Disordered" evidence="5">
    <location>
        <begin position="267"/>
        <end position="342"/>
    </location>
</feature>
<dbReference type="GO" id="GO:0005737">
    <property type="term" value="C:cytoplasm"/>
    <property type="evidence" value="ECO:0007669"/>
    <property type="project" value="UniProtKB-SubCell"/>
</dbReference>
<dbReference type="AlphaFoldDB" id="A0ABD1UJL5"/>
<feature type="compositionally biased region" description="Polar residues" evidence="5">
    <location>
        <begin position="331"/>
        <end position="342"/>
    </location>
</feature>
<dbReference type="InterPro" id="IPR019376">
    <property type="entry name" value="Myeloid_leukemia_factor"/>
</dbReference>
<comment type="caution">
    <text evidence="6">The sequence shown here is derived from an EMBL/GenBank/DDBJ whole genome shotgun (WGS) entry which is preliminary data.</text>
</comment>
<evidence type="ECO:0000256" key="5">
    <source>
        <dbReference type="SAM" id="MobiDB-lite"/>
    </source>
</evidence>
<organism evidence="6 7">
    <name type="scientific">Abeliophyllum distichum</name>
    <dbReference type="NCBI Taxonomy" id="126358"/>
    <lineage>
        <taxon>Eukaryota</taxon>
        <taxon>Viridiplantae</taxon>
        <taxon>Streptophyta</taxon>
        <taxon>Embryophyta</taxon>
        <taxon>Tracheophyta</taxon>
        <taxon>Spermatophyta</taxon>
        <taxon>Magnoliopsida</taxon>
        <taxon>eudicotyledons</taxon>
        <taxon>Gunneridae</taxon>
        <taxon>Pentapetalae</taxon>
        <taxon>asterids</taxon>
        <taxon>lamiids</taxon>
        <taxon>Lamiales</taxon>
        <taxon>Oleaceae</taxon>
        <taxon>Forsythieae</taxon>
        <taxon>Abeliophyllum</taxon>
    </lineage>
</organism>
<sequence length="342" mass="37238">MEGGRDPFFGFGNPFGNPFGGFGGQRSLMSSFFGGNDPFDDPFFSRPFGNMFESSLFGSTGSPFMDSRAPGFLEHQPPQPNRSRGPIIEELNSDDENDGKESGKDIKDNPRKHGRSSMEPFVEDPDDEASEKKSKQMAPRNDFYQMQNVRPWPQTSSFSFQSSAVTYGGANGAYYSSSRTRRTGSDGLTVEERKEADSSIGQASHMLSRGIHEKGHSVTRKLNSDGRVDTMQTLHNLNEDELVGFEDAWKGKARQHPGWSEGFNMQGVMGSGSSGQHGPNRGGWALPSTQNSNNTGSTNPNVGHGVGSSRSQQSGRMKADIGSSRGRSRAPGTSNVDQAMRR</sequence>
<gene>
    <name evidence="6" type="ORF">Adt_10181</name>
</gene>
<feature type="compositionally biased region" description="Basic and acidic residues" evidence="5">
    <location>
        <begin position="99"/>
        <end position="111"/>
    </location>
</feature>
<keyword evidence="7" id="KW-1185">Reference proteome</keyword>
<name>A0ABD1UJL5_9LAMI</name>
<feature type="region of interest" description="Disordered" evidence="5">
    <location>
        <begin position="55"/>
        <end position="137"/>
    </location>
</feature>
<comment type="subcellular location">
    <subcellularLocation>
        <location evidence="1">Cytoplasm</location>
    </subcellularLocation>
</comment>
<protein>
    <submittedName>
        <fullName evidence="6">Glycine-rich protein</fullName>
    </submittedName>
</protein>
<reference evidence="7" key="1">
    <citation type="submission" date="2024-07" db="EMBL/GenBank/DDBJ databases">
        <title>Two chromosome-level genome assemblies of Korean endemic species Abeliophyllum distichum and Forsythia ovata (Oleaceae).</title>
        <authorList>
            <person name="Jang H."/>
        </authorList>
    </citation>
    <scope>NUCLEOTIDE SEQUENCE [LARGE SCALE GENOMIC DNA]</scope>
</reference>
<dbReference type="PANTHER" id="PTHR13105">
    <property type="entry name" value="MYELOID LEUKEMIA FACTOR"/>
    <property type="match status" value="1"/>
</dbReference>
<evidence type="ECO:0000256" key="2">
    <source>
        <dbReference type="ARBA" id="ARBA00008332"/>
    </source>
</evidence>
<evidence type="ECO:0000256" key="4">
    <source>
        <dbReference type="ARBA" id="ARBA00022553"/>
    </source>
</evidence>
<dbReference type="Pfam" id="PF10248">
    <property type="entry name" value="Mlf1IP"/>
    <property type="match status" value="1"/>
</dbReference>
<evidence type="ECO:0000313" key="6">
    <source>
        <dbReference type="EMBL" id="KAL2525127.1"/>
    </source>
</evidence>
<feature type="region of interest" description="Disordered" evidence="5">
    <location>
        <begin position="169"/>
        <end position="203"/>
    </location>
</feature>
<accession>A0ABD1UJL5</accession>
<comment type="similarity">
    <text evidence="2">Belongs to the MLF family.</text>
</comment>
<feature type="compositionally biased region" description="Low complexity" evidence="5">
    <location>
        <begin position="288"/>
        <end position="316"/>
    </location>
</feature>
<keyword evidence="4" id="KW-0597">Phosphoprotein</keyword>
<dbReference type="Proteomes" id="UP001604336">
    <property type="component" value="Unassembled WGS sequence"/>
</dbReference>
<keyword evidence="3" id="KW-0963">Cytoplasm</keyword>